<reference evidence="2 3" key="1">
    <citation type="journal article" date="2016" name="DNA Res.">
        <title>The draft genome of MD-2 pineapple using hybrid error correction of long reads.</title>
        <authorList>
            <person name="Redwan R.M."/>
            <person name="Saidin A."/>
            <person name="Kumar S.V."/>
        </authorList>
    </citation>
    <scope>NUCLEOTIDE SEQUENCE [LARGE SCALE GENOMIC DNA]</scope>
    <source>
        <strain evidence="3">cv. MD2</strain>
        <tissue evidence="2">Leaf</tissue>
    </source>
</reference>
<dbReference type="AlphaFoldDB" id="A0A199UW42"/>
<gene>
    <name evidence="2" type="ORF">ACMD2_15364</name>
</gene>
<dbReference type="Proteomes" id="UP000092600">
    <property type="component" value="Unassembled WGS sequence"/>
</dbReference>
<dbReference type="EMBL" id="LSRQ01004610">
    <property type="protein sequence ID" value="OAY69018.1"/>
    <property type="molecule type" value="Genomic_DNA"/>
</dbReference>
<accession>A0A199UW42</accession>
<organism evidence="2 3">
    <name type="scientific">Ananas comosus</name>
    <name type="common">Pineapple</name>
    <name type="synonym">Ananas ananas</name>
    <dbReference type="NCBI Taxonomy" id="4615"/>
    <lineage>
        <taxon>Eukaryota</taxon>
        <taxon>Viridiplantae</taxon>
        <taxon>Streptophyta</taxon>
        <taxon>Embryophyta</taxon>
        <taxon>Tracheophyta</taxon>
        <taxon>Spermatophyta</taxon>
        <taxon>Magnoliopsida</taxon>
        <taxon>Liliopsida</taxon>
        <taxon>Poales</taxon>
        <taxon>Bromeliaceae</taxon>
        <taxon>Bromelioideae</taxon>
        <taxon>Ananas</taxon>
    </lineage>
</organism>
<evidence type="ECO:0000313" key="3">
    <source>
        <dbReference type="Proteomes" id="UP000092600"/>
    </source>
</evidence>
<sequence length="93" mass="9927">MEASESGVVWSKLMSCWTSTSSRKSSGAVNPRAANKWDFETVSASGFMSVVVGEGITSIPGWTINGTLELISSGQQQGDMILIVPQVVVTWTM</sequence>
<feature type="domain" description="DUF642" evidence="1">
    <location>
        <begin position="38"/>
        <end position="86"/>
    </location>
</feature>
<proteinExistence type="predicted"/>
<evidence type="ECO:0000313" key="2">
    <source>
        <dbReference type="EMBL" id="OAY69018.1"/>
    </source>
</evidence>
<comment type="caution">
    <text evidence="2">The sequence shown here is derived from an EMBL/GenBank/DDBJ whole genome shotgun (WGS) entry which is preliminary data.</text>
</comment>
<protein>
    <recommendedName>
        <fullName evidence="1">DUF642 domain-containing protein</fullName>
    </recommendedName>
</protein>
<dbReference type="Pfam" id="PF04862">
    <property type="entry name" value="DUF642"/>
    <property type="match status" value="1"/>
</dbReference>
<dbReference type="InterPro" id="IPR006946">
    <property type="entry name" value="DGR2-like_dom"/>
</dbReference>
<name>A0A199UW42_ANACO</name>
<dbReference type="STRING" id="4615.A0A199UW42"/>
<evidence type="ECO:0000259" key="1">
    <source>
        <dbReference type="Pfam" id="PF04862"/>
    </source>
</evidence>